<evidence type="ECO:0000313" key="3">
    <source>
        <dbReference type="Proteomes" id="UP001500416"/>
    </source>
</evidence>
<comment type="caution">
    <text evidence="2">The sequence shown here is derived from an EMBL/GenBank/DDBJ whole genome shotgun (WGS) entry which is preliminary data.</text>
</comment>
<protein>
    <submittedName>
        <fullName evidence="2">MBL fold metallo-hydrolase</fullName>
    </submittedName>
</protein>
<dbReference type="SUPFAM" id="SSF56281">
    <property type="entry name" value="Metallo-hydrolase/oxidoreductase"/>
    <property type="match status" value="1"/>
</dbReference>
<dbReference type="EMBL" id="BAAABU010000015">
    <property type="protein sequence ID" value="GAA0247448.1"/>
    <property type="molecule type" value="Genomic_DNA"/>
</dbReference>
<evidence type="ECO:0000313" key="2">
    <source>
        <dbReference type="EMBL" id="GAA0247448.1"/>
    </source>
</evidence>
<dbReference type="PANTHER" id="PTHR42951">
    <property type="entry name" value="METALLO-BETA-LACTAMASE DOMAIN-CONTAINING"/>
    <property type="match status" value="1"/>
</dbReference>
<reference evidence="2 3" key="1">
    <citation type="journal article" date="2019" name="Int. J. Syst. Evol. Microbiol.">
        <title>The Global Catalogue of Microorganisms (GCM) 10K type strain sequencing project: providing services to taxonomists for standard genome sequencing and annotation.</title>
        <authorList>
            <consortium name="The Broad Institute Genomics Platform"/>
            <consortium name="The Broad Institute Genome Sequencing Center for Infectious Disease"/>
            <person name="Wu L."/>
            <person name="Ma J."/>
        </authorList>
    </citation>
    <scope>NUCLEOTIDE SEQUENCE [LARGE SCALE GENOMIC DNA]</scope>
    <source>
        <strain evidence="2 3">JCM 3380</strain>
    </source>
</reference>
<accession>A0ABN0UDZ8</accession>
<dbReference type="SMART" id="SM00849">
    <property type="entry name" value="Lactamase_B"/>
    <property type="match status" value="1"/>
</dbReference>
<dbReference type="PANTHER" id="PTHR42951:SF17">
    <property type="entry name" value="METALLO-BETA-LACTAMASE DOMAIN-CONTAINING PROTEIN"/>
    <property type="match status" value="1"/>
</dbReference>
<keyword evidence="3" id="KW-1185">Reference proteome</keyword>
<dbReference type="Proteomes" id="UP001500416">
    <property type="component" value="Unassembled WGS sequence"/>
</dbReference>
<proteinExistence type="predicted"/>
<name>A0ABN0UDZ8_9PSEU</name>
<dbReference type="InterPro" id="IPR036866">
    <property type="entry name" value="RibonucZ/Hydroxyglut_hydro"/>
</dbReference>
<gene>
    <name evidence="2" type="ORF">GCM10010492_53900</name>
</gene>
<dbReference type="Gene3D" id="3.60.15.10">
    <property type="entry name" value="Ribonuclease Z/Hydroxyacylglutathione hydrolase-like"/>
    <property type="match status" value="1"/>
</dbReference>
<dbReference type="Pfam" id="PF00753">
    <property type="entry name" value="Lactamase_B"/>
    <property type="match status" value="1"/>
</dbReference>
<sequence length="263" mass="28365">MGSSAARPVEIAPGVHRLGTGRAVTEANVYLVGSAAAWVLVDAAWPGRAAVIRAAADALFGPGSRPTSIYLTHVHPDHSGAAAELARTWRVPVHLHPEETRFAAGEYLPEYAHPLDRRLIAPALRLVPRRKLAAIRARDSLEGIARAYDAERELPGLPGWECVPTPGHTAGHAAYFRRRDGVVITGDAVVTVELNSVFGLFRPRSRPCAPPRCTTWDWGRAAESVARLAALDPALLAPGHGAPLRTSGRELRELAERMRRSGH</sequence>
<dbReference type="RefSeq" id="WP_343936699.1">
    <property type="nucleotide sequence ID" value="NZ_BAAABU010000015.1"/>
</dbReference>
<dbReference type="InterPro" id="IPR001279">
    <property type="entry name" value="Metallo-B-lactamas"/>
</dbReference>
<feature type="domain" description="Metallo-beta-lactamase" evidence="1">
    <location>
        <begin position="26"/>
        <end position="240"/>
    </location>
</feature>
<evidence type="ECO:0000259" key="1">
    <source>
        <dbReference type="SMART" id="SM00849"/>
    </source>
</evidence>
<dbReference type="InterPro" id="IPR050855">
    <property type="entry name" value="NDM-1-like"/>
</dbReference>
<organism evidence="2 3">
    <name type="scientific">Saccharothrix mutabilis subsp. mutabilis</name>
    <dbReference type="NCBI Taxonomy" id="66855"/>
    <lineage>
        <taxon>Bacteria</taxon>
        <taxon>Bacillati</taxon>
        <taxon>Actinomycetota</taxon>
        <taxon>Actinomycetes</taxon>
        <taxon>Pseudonocardiales</taxon>
        <taxon>Pseudonocardiaceae</taxon>
        <taxon>Saccharothrix</taxon>
    </lineage>
</organism>